<comment type="caution">
    <text evidence="1">The sequence shown here is derived from an EMBL/GenBank/DDBJ whole genome shotgun (WGS) entry which is preliminary data.</text>
</comment>
<reference evidence="1 2" key="1">
    <citation type="submission" date="2017-09" db="EMBL/GenBank/DDBJ databases">
        <title>Paracoccus alkalisoli sp. nov., isolated from saline alkaline soil.</title>
        <authorList>
            <person name="Dong X."/>
            <person name="Zhang G."/>
        </authorList>
    </citation>
    <scope>NUCLEOTIDE SEQUENCE [LARGE SCALE GENOMIC DNA]</scope>
    <source>
        <strain evidence="1 2">WN007</strain>
    </source>
</reference>
<evidence type="ECO:0000313" key="1">
    <source>
        <dbReference type="EMBL" id="PAU96693.1"/>
    </source>
</evidence>
<dbReference type="EMBL" id="NSJZ01000011">
    <property type="protein sequence ID" value="PAU96693.1"/>
    <property type="molecule type" value="Genomic_DNA"/>
</dbReference>
<proteinExistence type="predicted"/>
<sequence length="216" mass="23572">MVKQAAAALGVPEITLTQIDRELAANGLRAKGGRGRSAAKMDSGDVTNLLIGAASGAIIRETAETVRTYAHLSGNPARKWGLEGFSLPTVQALPENHTFGQALNAFVASAAAGEFKNAYDALPKKEVQGRVIPQLYQAEFRLHGPSPQAVIRLFVGGKFNEEHHYNAGPQEGDDIMAWAERYQREFERKGYGDLSRVYYFTDSTIKKMGQFLRGEG</sequence>
<name>A0A2A2GIG2_9RHOB</name>
<evidence type="ECO:0000313" key="2">
    <source>
        <dbReference type="Proteomes" id="UP000218023"/>
    </source>
</evidence>
<accession>A0A2A2GIG2</accession>
<gene>
    <name evidence="1" type="ORF">CK240_12380</name>
</gene>
<protein>
    <submittedName>
        <fullName evidence="1">Uncharacterized protein</fullName>
    </submittedName>
</protein>
<dbReference type="AlphaFoldDB" id="A0A2A2GIG2"/>
<organism evidence="1 2">
    <name type="scientific">Paracoccus salipaludis</name>
    <dbReference type="NCBI Taxonomy" id="2032623"/>
    <lineage>
        <taxon>Bacteria</taxon>
        <taxon>Pseudomonadati</taxon>
        <taxon>Pseudomonadota</taxon>
        <taxon>Alphaproteobacteria</taxon>
        <taxon>Rhodobacterales</taxon>
        <taxon>Paracoccaceae</taxon>
        <taxon>Paracoccus</taxon>
    </lineage>
</organism>
<dbReference type="Proteomes" id="UP000218023">
    <property type="component" value="Unassembled WGS sequence"/>
</dbReference>
<keyword evidence="2" id="KW-1185">Reference proteome</keyword>